<dbReference type="Gene3D" id="3.40.50.10810">
    <property type="entry name" value="Tandem AAA-ATPase domain"/>
    <property type="match status" value="1"/>
</dbReference>
<keyword evidence="6" id="KW-1185">Reference proteome</keyword>
<evidence type="ECO:0000259" key="4">
    <source>
        <dbReference type="PROSITE" id="PS51194"/>
    </source>
</evidence>
<feature type="domain" description="Helicase ATP-binding" evidence="3">
    <location>
        <begin position="594"/>
        <end position="751"/>
    </location>
</feature>
<protein>
    <submittedName>
        <fullName evidence="5">DEAD/DEAH box helicase</fullName>
        <ecNumber evidence="5">3.6.4.-</ecNumber>
    </submittedName>
</protein>
<dbReference type="PANTHER" id="PTHR10799">
    <property type="entry name" value="SNF2/RAD54 HELICASE FAMILY"/>
    <property type="match status" value="1"/>
</dbReference>
<proteinExistence type="predicted"/>
<feature type="region of interest" description="Disordered" evidence="2">
    <location>
        <begin position="157"/>
        <end position="198"/>
    </location>
</feature>
<dbReference type="GO" id="GO:0016787">
    <property type="term" value="F:hydrolase activity"/>
    <property type="evidence" value="ECO:0007669"/>
    <property type="project" value="UniProtKB-KW"/>
</dbReference>
<evidence type="ECO:0000259" key="3">
    <source>
        <dbReference type="PROSITE" id="PS51192"/>
    </source>
</evidence>
<dbReference type="SMART" id="SM00490">
    <property type="entry name" value="HELICc"/>
    <property type="match status" value="1"/>
</dbReference>
<name>A0ABV5PNW2_STRCM</name>
<dbReference type="SUPFAM" id="SSF52540">
    <property type="entry name" value="P-loop containing nucleoside triphosphate hydrolases"/>
    <property type="match status" value="2"/>
</dbReference>
<dbReference type="GO" id="GO:0004386">
    <property type="term" value="F:helicase activity"/>
    <property type="evidence" value="ECO:0007669"/>
    <property type="project" value="UniProtKB-KW"/>
</dbReference>
<keyword evidence="1 5" id="KW-0378">Hydrolase</keyword>
<feature type="domain" description="Helicase C-terminal" evidence="4">
    <location>
        <begin position="894"/>
        <end position="1052"/>
    </location>
</feature>
<reference evidence="5 6" key="1">
    <citation type="submission" date="2024-09" db="EMBL/GenBank/DDBJ databases">
        <authorList>
            <person name="Sun Q."/>
            <person name="Mori K."/>
        </authorList>
    </citation>
    <scope>NUCLEOTIDE SEQUENCE [LARGE SCALE GENOMIC DNA]</scope>
    <source>
        <strain evidence="5 6">JCM 4362</strain>
    </source>
</reference>
<dbReference type="Pfam" id="PF00176">
    <property type="entry name" value="SNF2-rel_dom"/>
    <property type="match status" value="1"/>
</dbReference>
<dbReference type="Pfam" id="PF12419">
    <property type="entry name" value="DUF3670"/>
    <property type="match status" value="1"/>
</dbReference>
<evidence type="ECO:0000256" key="1">
    <source>
        <dbReference type="ARBA" id="ARBA00022801"/>
    </source>
</evidence>
<comment type="caution">
    <text evidence="5">The sequence shown here is derived from an EMBL/GenBank/DDBJ whole genome shotgun (WGS) entry which is preliminary data.</text>
</comment>
<dbReference type="InterPro" id="IPR000330">
    <property type="entry name" value="SNF2_N"/>
</dbReference>
<dbReference type="CDD" id="cd18793">
    <property type="entry name" value="SF2_C_SNF"/>
    <property type="match status" value="1"/>
</dbReference>
<feature type="compositionally biased region" description="Gly residues" evidence="2">
    <location>
        <begin position="47"/>
        <end position="83"/>
    </location>
</feature>
<sequence>MVWMSREQAVLLAQCTVIYEPGDPARTGRLAFHSPKGLPGAAPGEVSGTGSGGLSETGSYGVSGTGPGGSSGTGSDGLSGTGSDGVSSTGTGGPRATGHDSLPAPGAGPDLGERGEADLVVDEGGTLTVRRLPVLRLTVAEALPALLLARRLHTQAADAPAGPTGPVGPADPSNPAGPANPADPAGLAAPTTPSASPTPSAAFWGAVAAAGLHLAARGRLLAGVSATNHDTWRAGPLTAEDVQHLRELAAAAPAEALATPLPVPEGGPLLLPDTADLIRSFVDAVADTLPRTAAAPAAAGRPAFAAVEPQYVPQLRAWAEEISQGLASGIRLALRVDLVPAGDGEPPALRLVPQISSPDDPTRSADADELFASVEAAGFGRRAQDNTVAAVRRAAEIWPPLSRLLPVPSALDLADHEVRDLLGPVADRLAAQDFEVLWPTDTTRSLVPRAVVGGDRTPPTDLRSFFGGDGTVGLRWQFDLDGQPLTEQEIAELADTDQALVRMRGDWVLIGTDTARKLRERDLKPLTAIEALAAALTGHTEINGTPVRIAPSPWLLALRHRLADPDSGGEPVEPPAALNATLRDYQLRGLRWLDRMTSLGLGGCLADDMGLGKTVQLISLHLLRQEHPDSAGPTLVVCPASLLGNWQREVHKFAPGTPVRRYHGPGRTLDGADAGFVLTTYGTMRLDAEQLGAHRWSAVVADEAQHVKNPHSSTAKALRLIPADAKIALTGTPVENNLSELWAVLDWTTPGLLGGHSHFRTRWVAAIEAERAERAEFGPPPGEEGEYGPTAQRLAELVRPFLLRRKKSDPGIAPELPPKTETDRPVALSGEQRTLYEKYVRETMAQIQSTEGIARSGLVLKLLTGLKQICNHPAHFLKETEDPTLAGRSGKLELLDELLDTITAEDGSALVFTQYVTMAKLLESHLRERGVPTLLLHGGTPVPRREEMVRRFQDGEVPVFLLSLKAAGTGLNLTRADHVVHYDRWWNPAVEAQATDRAYRIGQTRPVQVHRLITEGTVEDRIAALLEAKKGLADAVLGSGEQALSNLTNDELANLVELRSEG</sequence>
<feature type="region of interest" description="Disordered" evidence="2">
    <location>
        <begin position="30"/>
        <end position="115"/>
    </location>
</feature>
<dbReference type="PROSITE" id="PS51192">
    <property type="entry name" value="HELICASE_ATP_BIND_1"/>
    <property type="match status" value="1"/>
</dbReference>
<evidence type="ECO:0000256" key="2">
    <source>
        <dbReference type="SAM" id="MobiDB-lite"/>
    </source>
</evidence>
<feature type="region of interest" description="Disordered" evidence="2">
    <location>
        <begin position="808"/>
        <end position="828"/>
    </location>
</feature>
<keyword evidence="5" id="KW-0347">Helicase</keyword>
<dbReference type="Gene3D" id="3.40.50.300">
    <property type="entry name" value="P-loop containing nucleotide triphosphate hydrolases"/>
    <property type="match status" value="1"/>
</dbReference>
<dbReference type="InterPro" id="IPR049730">
    <property type="entry name" value="SNF2/RAD54-like_C"/>
</dbReference>
<organism evidence="5 6">
    <name type="scientific">Streptomyces cremeus</name>
    <dbReference type="NCBI Taxonomy" id="66881"/>
    <lineage>
        <taxon>Bacteria</taxon>
        <taxon>Bacillati</taxon>
        <taxon>Actinomycetota</taxon>
        <taxon>Actinomycetes</taxon>
        <taxon>Kitasatosporales</taxon>
        <taxon>Streptomycetaceae</taxon>
        <taxon>Streptomyces</taxon>
    </lineage>
</organism>
<dbReference type="InterPro" id="IPR001650">
    <property type="entry name" value="Helicase_C-like"/>
</dbReference>
<gene>
    <name evidence="5" type="ORF">ACFFTU_33635</name>
</gene>
<accession>A0ABV5PNW2</accession>
<dbReference type="EMBL" id="JBHMCR010000027">
    <property type="protein sequence ID" value="MFB9524886.1"/>
    <property type="molecule type" value="Genomic_DNA"/>
</dbReference>
<dbReference type="InterPro" id="IPR038718">
    <property type="entry name" value="SNF2-like_sf"/>
</dbReference>
<dbReference type="PROSITE" id="PS51194">
    <property type="entry name" value="HELICASE_CTER"/>
    <property type="match status" value="1"/>
</dbReference>
<evidence type="ECO:0000313" key="6">
    <source>
        <dbReference type="Proteomes" id="UP001589718"/>
    </source>
</evidence>
<dbReference type="InterPro" id="IPR022138">
    <property type="entry name" value="DUF3670"/>
</dbReference>
<dbReference type="InterPro" id="IPR014001">
    <property type="entry name" value="Helicase_ATP-bd"/>
</dbReference>
<dbReference type="EC" id="3.6.4.-" evidence="5"/>
<dbReference type="RefSeq" id="WP_345219913.1">
    <property type="nucleotide sequence ID" value="NZ_BAAAXE010000003.1"/>
</dbReference>
<evidence type="ECO:0000313" key="5">
    <source>
        <dbReference type="EMBL" id="MFB9524886.1"/>
    </source>
</evidence>
<dbReference type="InterPro" id="IPR027417">
    <property type="entry name" value="P-loop_NTPase"/>
</dbReference>
<dbReference type="Pfam" id="PF00271">
    <property type="entry name" value="Helicase_C"/>
    <property type="match status" value="1"/>
</dbReference>
<keyword evidence="5" id="KW-0067">ATP-binding</keyword>
<keyword evidence="5" id="KW-0547">Nucleotide-binding</keyword>
<dbReference type="Proteomes" id="UP001589718">
    <property type="component" value="Unassembled WGS sequence"/>
</dbReference>
<dbReference type="SMART" id="SM00487">
    <property type="entry name" value="DEXDc"/>
    <property type="match status" value="1"/>
</dbReference>